<gene>
    <name evidence="2" type="ORF">N0B51_12445</name>
</gene>
<dbReference type="Proteomes" id="UP001142648">
    <property type="component" value="Unassembled WGS sequence"/>
</dbReference>
<evidence type="ECO:0000313" key="2">
    <source>
        <dbReference type="EMBL" id="MCT2559787.1"/>
    </source>
</evidence>
<name>A0A9X3ANI9_9SPHN</name>
<reference evidence="2" key="1">
    <citation type="submission" date="2022-09" db="EMBL/GenBank/DDBJ databases">
        <title>The genome sequence of Tsuneonella sp. YG55.</title>
        <authorList>
            <person name="Liu Y."/>
        </authorList>
    </citation>
    <scope>NUCLEOTIDE SEQUENCE</scope>
    <source>
        <strain evidence="2">YG55</strain>
    </source>
</reference>
<keyword evidence="1" id="KW-0732">Signal</keyword>
<keyword evidence="3" id="KW-1185">Reference proteome</keyword>
<feature type="signal peptide" evidence="1">
    <location>
        <begin position="1"/>
        <end position="21"/>
    </location>
</feature>
<dbReference type="AlphaFoldDB" id="A0A9X3ANI9"/>
<feature type="chain" id="PRO_5040777014" evidence="1">
    <location>
        <begin position="22"/>
        <end position="104"/>
    </location>
</feature>
<proteinExistence type="predicted"/>
<sequence length="104" mass="11693">MRYLTPALALGALFVGAPAMANHLNNLETPYASRGACESAIAQFAAEDAPSLLERFPNFFSRRGDVSSFLTRAFSCDYDPVEQAWFITDRRLEILTSDWFLRKP</sequence>
<dbReference type="EMBL" id="JAOAMV010000006">
    <property type="protein sequence ID" value="MCT2559787.1"/>
    <property type="molecule type" value="Genomic_DNA"/>
</dbReference>
<dbReference type="RefSeq" id="WP_259962739.1">
    <property type="nucleotide sequence ID" value="NZ_JAOAMV010000006.1"/>
</dbReference>
<accession>A0A9X3ANI9</accession>
<evidence type="ECO:0000313" key="3">
    <source>
        <dbReference type="Proteomes" id="UP001142648"/>
    </source>
</evidence>
<protein>
    <submittedName>
        <fullName evidence="2">Uncharacterized protein</fullName>
    </submittedName>
</protein>
<organism evidence="2 3">
    <name type="scientific">Tsuneonella litorea</name>
    <dbReference type="NCBI Taxonomy" id="2976475"/>
    <lineage>
        <taxon>Bacteria</taxon>
        <taxon>Pseudomonadati</taxon>
        <taxon>Pseudomonadota</taxon>
        <taxon>Alphaproteobacteria</taxon>
        <taxon>Sphingomonadales</taxon>
        <taxon>Erythrobacteraceae</taxon>
        <taxon>Tsuneonella</taxon>
    </lineage>
</organism>
<evidence type="ECO:0000256" key="1">
    <source>
        <dbReference type="SAM" id="SignalP"/>
    </source>
</evidence>
<comment type="caution">
    <text evidence="2">The sequence shown here is derived from an EMBL/GenBank/DDBJ whole genome shotgun (WGS) entry which is preliminary data.</text>
</comment>